<dbReference type="GO" id="GO:0003723">
    <property type="term" value="F:RNA binding"/>
    <property type="evidence" value="ECO:0007669"/>
    <property type="project" value="UniProtKB-UniRule"/>
</dbReference>
<protein>
    <recommendedName>
        <fullName evidence="3">SsrA-binding protein</fullName>
    </recommendedName>
    <alternativeName>
        <fullName evidence="3">Small protein B</fullName>
    </alternativeName>
</protein>
<dbReference type="NCBIfam" id="NF003843">
    <property type="entry name" value="PRK05422.1"/>
    <property type="match status" value="1"/>
</dbReference>
<dbReference type="InterPro" id="IPR000037">
    <property type="entry name" value="SsrA-bd_prot"/>
</dbReference>
<organism evidence="4 5">
    <name type="scientific">Candidatus Liptonbacteria bacterium RIFOXYB1_FULL_36_10</name>
    <dbReference type="NCBI Taxonomy" id="1798654"/>
    <lineage>
        <taxon>Bacteria</taxon>
        <taxon>Candidatus Liptoniibacteriota</taxon>
    </lineage>
</organism>
<evidence type="ECO:0000256" key="3">
    <source>
        <dbReference type="HAMAP-Rule" id="MF_00023"/>
    </source>
</evidence>
<dbReference type="Gene3D" id="2.40.280.10">
    <property type="match status" value="1"/>
</dbReference>
<comment type="subcellular location">
    <subcellularLocation>
        <location evidence="3">Cytoplasm</location>
    </subcellularLocation>
    <text evidence="3">The tmRNA-SmpB complex associates with stalled 70S ribosomes.</text>
</comment>
<evidence type="ECO:0000313" key="4">
    <source>
        <dbReference type="EMBL" id="OGZ02361.1"/>
    </source>
</evidence>
<dbReference type="SUPFAM" id="SSF74982">
    <property type="entry name" value="Small protein B (SmpB)"/>
    <property type="match status" value="1"/>
</dbReference>
<dbReference type="PROSITE" id="PS01317">
    <property type="entry name" value="SSRP"/>
    <property type="match status" value="1"/>
</dbReference>
<accession>A0A1G2CNZ7</accession>
<evidence type="ECO:0000313" key="5">
    <source>
        <dbReference type="Proteomes" id="UP000178599"/>
    </source>
</evidence>
<reference evidence="4 5" key="1">
    <citation type="journal article" date="2016" name="Nat. Commun.">
        <title>Thousands of microbial genomes shed light on interconnected biogeochemical processes in an aquifer system.</title>
        <authorList>
            <person name="Anantharaman K."/>
            <person name="Brown C.T."/>
            <person name="Hug L.A."/>
            <person name="Sharon I."/>
            <person name="Castelle C.J."/>
            <person name="Probst A.J."/>
            <person name="Thomas B.C."/>
            <person name="Singh A."/>
            <person name="Wilkins M.J."/>
            <person name="Karaoz U."/>
            <person name="Brodie E.L."/>
            <person name="Williams K.H."/>
            <person name="Hubbard S.S."/>
            <person name="Banfield J.F."/>
        </authorList>
    </citation>
    <scope>NUCLEOTIDE SEQUENCE [LARGE SCALE GENOMIC DNA]</scope>
</reference>
<comment type="similarity">
    <text evidence="3">Belongs to the SmpB family.</text>
</comment>
<evidence type="ECO:0000256" key="2">
    <source>
        <dbReference type="ARBA" id="ARBA00022884"/>
    </source>
</evidence>
<dbReference type="Pfam" id="PF01668">
    <property type="entry name" value="SmpB"/>
    <property type="match status" value="1"/>
</dbReference>
<dbReference type="GO" id="GO:0070929">
    <property type="term" value="P:trans-translation"/>
    <property type="evidence" value="ECO:0007669"/>
    <property type="project" value="UniProtKB-UniRule"/>
</dbReference>
<dbReference type="InterPro" id="IPR020081">
    <property type="entry name" value="SsrA-bd_prot_CS"/>
</dbReference>
<proteinExistence type="inferred from homology"/>
<dbReference type="CDD" id="cd09294">
    <property type="entry name" value="SmpB"/>
    <property type="match status" value="1"/>
</dbReference>
<dbReference type="GO" id="GO:0005829">
    <property type="term" value="C:cytosol"/>
    <property type="evidence" value="ECO:0007669"/>
    <property type="project" value="TreeGrafter"/>
</dbReference>
<gene>
    <name evidence="3" type="primary">smpB</name>
    <name evidence="4" type="ORF">A2390_00415</name>
</gene>
<dbReference type="PANTHER" id="PTHR30308">
    <property type="entry name" value="TMRNA-BINDING COMPONENT OF TRANS-TRANSLATION TAGGING COMPLEX"/>
    <property type="match status" value="1"/>
</dbReference>
<dbReference type="HAMAP" id="MF_00023">
    <property type="entry name" value="SmpB"/>
    <property type="match status" value="1"/>
</dbReference>
<evidence type="ECO:0000256" key="1">
    <source>
        <dbReference type="ARBA" id="ARBA00022490"/>
    </source>
</evidence>
<dbReference type="EMBL" id="MHLE01000035">
    <property type="protein sequence ID" value="OGZ02361.1"/>
    <property type="molecule type" value="Genomic_DNA"/>
</dbReference>
<comment type="function">
    <text evidence="3">Required for rescue of stalled ribosomes mediated by trans-translation. Binds to transfer-messenger RNA (tmRNA), required for stable association of tmRNA with ribosomes. tmRNA and SmpB together mimic tRNA shape, replacing the anticodon stem-loop with SmpB. tmRNA is encoded by the ssrA gene; the 2 termini fold to resemble tRNA(Ala) and it encodes a 'tag peptide', a short internal open reading frame. During trans-translation Ala-aminoacylated tmRNA acts like a tRNA, entering the A-site of stalled ribosomes, displacing the stalled mRNA. The ribosome then switches to translate the ORF on the tmRNA; the nascent peptide is terminated with the 'tag peptide' encoded by the tmRNA and targeted for degradation. The ribosome is freed to recommence translation, which seems to be the essential function of trans-translation.</text>
</comment>
<dbReference type="GO" id="GO:0070930">
    <property type="term" value="P:trans-translation-dependent protein tagging"/>
    <property type="evidence" value="ECO:0007669"/>
    <property type="project" value="TreeGrafter"/>
</dbReference>
<name>A0A1G2CNZ7_9BACT</name>
<sequence length="149" mass="17173">MTLAENKKARFDYEILEKIEAGIELKGGEVKAVKSGKMSLTGTYAVFRGGEMYLIGCDIAPYQPLNLTEEYDSKRSRRLLLHRSEMAELSLKVKERGLTLVPLSVYDRAGLVKVLLGLAKRKKKFDKREKIRERDEKRKIEVRLKKLED</sequence>
<dbReference type="PANTHER" id="PTHR30308:SF2">
    <property type="entry name" value="SSRA-BINDING PROTEIN"/>
    <property type="match status" value="1"/>
</dbReference>
<dbReference type="InterPro" id="IPR023620">
    <property type="entry name" value="SmpB"/>
</dbReference>
<dbReference type="NCBIfam" id="TIGR00086">
    <property type="entry name" value="smpB"/>
    <property type="match status" value="1"/>
</dbReference>
<dbReference type="AlphaFoldDB" id="A0A1G2CNZ7"/>
<keyword evidence="2 3" id="KW-0694">RNA-binding</keyword>
<keyword evidence="1 3" id="KW-0963">Cytoplasm</keyword>
<dbReference type="Proteomes" id="UP000178599">
    <property type="component" value="Unassembled WGS sequence"/>
</dbReference>
<comment type="caution">
    <text evidence="4">The sequence shown here is derived from an EMBL/GenBank/DDBJ whole genome shotgun (WGS) entry which is preliminary data.</text>
</comment>